<evidence type="ECO:0000313" key="4">
    <source>
        <dbReference type="EMBL" id="EHK19922.1"/>
    </source>
</evidence>
<evidence type="ECO:0000313" key="5">
    <source>
        <dbReference type="Proteomes" id="UP000007115"/>
    </source>
</evidence>
<dbReference type="eggNOG" id="KOG2029">
    <property type="taxonomic scope" value="Eukaryota"/>
</dbReference>
<gene>
    <name evidence="4" type="ORF">TRIVIDRAFT_122435</name>
</gene>
<dbReference type="InterPro" id="IPR029058">
    <property type="entry name" value="AB_hydrolase_fold"/>
</dbReference>
<protein>
    <recommendedName>
        <fullName evidence="3">NACHT domain-containing protein</fullName>
    </recommendedName>
</protein>
<evidence type="ECO:0000259" key="3">
    <source>
        <dbReference type="PROSITE" id="PS50837"/>
    </source>
</evidence>
<dbReference type="PANTHER" id="PTHR10039:SF14">
    <property type="entry name" value="NACHT DOMAIN-CONTAINING PROTEIN"/>
    <property type="match status" value="1"/>
</dbReference>
<evidence type="ECO:0000256" key="1">
    <source>
        <dbReference type="ARBA" id="ARBA00022737"/>
    </source>
</evidence>
<name>G9N0P0_HYPVG</name>
<dbReference type="Gene3D" id="3.40.50.1820">
    <property type="entry name" value="alpha/beta hydrolase"/>
    <property type="match status" value="1"/>
</dbReference>
<dbReference type="InterPro" id="IPR027417">
    <property type="entry name" value="P-loop_NTPase"/>
</dbReference>
<dbReference type="GeneID" id="25787218"/>
<evidence type="ECO:0000256" key="2">
    <source>
        <dbReference type="SAM" id="SignalP"/>
    </source>
</evidence>
<accession>G9N0P0</accession>
<feature type="domain" description="NACHT" evidence="3">
    <location>
        <begin position="455"/>
        <end position="608"/>
    </location>
</feature>
<feature type="signal peptide" evidence="2">
    <location>
        <begin position="1"/>
        <end position="20"/>
    </location>
</feature>
<dbReference type="OrthoDB" id="4894031at2759"/>
<dbReference type="InterPro" id="IPR056884">
    <property type="entry name" value="NPHP3-like_N"/>
</dbReference>
<feature type="chain" id="PRO_5003524070" description="NACHT domain-containing protein" evidence="2">
    <location>
        <begin position="21"/>
        <end position="1417"/>
    </location>
</feature>
<dbReference type="Gene3D" id="3.40.50.300">
    <property type="entry name" value="P-loop containing nucleotide triphosphate hydrolases"/>
    <property type="match status" value="1"/>
</dbReference>
<feature type="non-terminal residue" evidence="4">
    <location>
        <position position="1417"/>
    </location>
</feature>
<feature type="non-terminal residue" evidence="4">
    <location>
        <position position="1"/>
    </location>
</feature>
<dbReference type="PANTHER" id="PTHR10039">
    <property type="entry name" value="AMELOGENIN"/>
    <property type="match status" value="1"/>
</dbReference>
<dbReference type="RefSeq" id="XP_013954117.1">
    <property type="nucleotide sequence ID" value="XM_014098642.1"/>
</dbReference>
<dbReference type="Gene3D" id="1.20.5.340">
    <property type="match status" value="6"/>
</dbReference>
<dbReference type="InterPro" id="IPR055530">
    <property type="entry name" value="DUF7104"/>
</dbReference>
<dbReference type="HOGENOM" id="CLU_000981_0_0_1"/>
<dbReference type="Pfam" id="PF24883">
    <property type="entry name" value="NPHP3_N"/>
    <property type="match status" value="1"/>
</dbReference>
<dbReference type="InParanoid" id="G9N0P0"/>
<dbReference type="Proteomes" id="UP000007115">
    <property type="component" value="Unassembled WGS sequence"/>
</dbReference>
<dbReference type="EMBL" id="ABDF02000082">
    <property type="protein sequence ID" value="EHK19922.1"/>
    <property type="molecule type" value="Genomic_DNA"/>
</dbReference>
<dbReference type="PROSITE" id="PS50837">
    <property type="entry name" value="NACHT"/>
    <property type="match status" value="1"/>
</dbReference>
<keyword evidence="5" id="KW-1185">Reference proteome</keyword>
<dbReference type="OMA" id="FGTIYCV"/>
<dbReference type="InterPro" id="IPR007111">
    <property type="entry name" value="NACHT_NTPase"/>
</dbReference>
<proteinExistence type="predicted"/>
<reference evidence="4 5" key="1">
    <citation type="journal article" date="2011" name="Genome Biol.">
        <title>Comparative genome sequence analysis underscores mycoparasitism as the ancestral life style of Trichoderma.</title>
        <authorList>
            <person name="Kubicek C.P."/>
            <person name="Herrera-Estrella A."/>
            <person name="Seidl-Seiboth V."/>
            <person name="Martinez D.A."/>
            <person name="Druzhinina I.S."/>
            <person name="Thon M."/>
            <person name="Zeilinger S."/>
            <person name="Casas-Flores S."/>
            <person name="Horwitz B.A."/>
            <person name="Mukherjee P.K."/>
            <person name="Mukherjee M."/>
            <person name="Kredics L."/>
            <person name="Alcaraz L.D."/>
            <person name="Aerts A."/>
            <person name="Antal Z."/>
            <person name="Atanasova L."/>
            <person name="Cervantes-Badillo M.G."/>
            <person name="Challacombe J."/>
            <person name="Chertkov O."/>
            <person name="McCluskey K."/>
            <person name="Coulpier F."/>
            <person name="Deshpande N."/>
            <person name="von Doehren H."/>
            <person name="Ebbole D.J."/>
            <person name="Esquivel-Naranjo E.U."/>
            <person name="Fekete E."/>
            <person name="Flipphi M."/>
            <person name="Glaser F."/>
            <person name="Gomez-Rodriguez E.Y."/>
            <person name="Gruber S."/>
            <person name="Han C."/>
            <person name="Henrissat B."/>
            <person name="Hermosa R."/>
            <person name="Hernandez-Onate M."/>
            <person name="Karaffa L."/>
            <person name="Kosti I."/>
            <person name="Le Crom S."/>
            <person name="Lindquist E."/>
            <person name="Lucas S."/>
            <person name="Luebeck M."/>
            <person name="Luebeck P.S."/>
            <person name="Margeot A."/>
            <person name="Metz B."/>
            <person name="Misra M."/>
            <person name="Nevalainen H."/>
            <person name="Omann M."/>
            <person name="Packer N."/>
            <person name="Perrone G."/>
            <person name="Uresti-Rivera E.E."/>
            <person name="Salamov A."/>
            <person name="Schmoll M."/>
            <person name="Seiboth B."/>
            <person name="Shapiro H."/>
            <person name="Sukno S."/>
            <person name="Tamayo-Ramos J.A."/>
            <person name="Tisch D."/>
            <person name="Wiest A."/>
            <person name="Wilkinson H.H."/>
            <person name="Zhang M."/>
            <person name="Coutinho P.M."/>
            <person name="Kenerley C.M."/>
            <person name="Monte E."/>
            <person name="Baker S.E."/>
            <person name="Grigoriev I.V."/>
        </authorList>
    </citation>
    <scope>NUCLEOTIDE SEQUENCE [LARGE SCALE GENOMIC DNA]</scope>
    <source>
        <strain evidence="5">Gv29-8 / FGSC 10586</strain>
    </source>
</reference>
<dbReference type="SUPFAM" id="SSF53474">
    <property type="entry name" value="alpha/beta-Hydrolases"/>
    <property type="match status" value="1"/>
</dbReference>
<sequence>VLLLAGIAAIIFLWLWLSAGNKQSSIPPNSARRSLTFRISSIPRGVDREKFRDILTRLPTTNSARELKWTLLGFSYSPSAAPSQAQRYAVATATFANAPTLSELEKSIKREIGIDASRLKVDSDFFGLTPLADPSQDVAVDIIAVTGLAGHAFGSWKSKNKPDMWLRDFLPEAVPNARILTYGYDTKLPGSQSEASIPDLSRRLLESIKTIRSGHAKNRPLILMGHSLGGLVVKEAIAEAFEGSEDDQAIFRSCYALMLFAVPNRGLDNSNLMYMVRGQPNEDLVKDLKQSSRFLNMLGQRFNKYFTLDDSKIICIYETRMTPTIQTASWERTGSKVMMVPFTSAIHAGPNEKVYDQIPIEADHSEIVKFSDISNPDYLMMESRIRELVAKAPGIIQERFAKLGRNSEKRYIEALKAPDYAAFRNHKVDNPTPGTLGWILKNELLHLWLTTNESSVLWVKGSPGQGKTILAKFLLTHIEDLSLNSHRRTTVIYFFFYDQDDNCRTVGAALRSLITQLLSVKDAFQIISDKFDIETSTITDESTWAILKELLQSPVFGTIYCVIDALDECRDHESRHRLLELFKALVQPPIMRRREKFPPLKAFLTSRPTVDLGRSLKPFPSIHLKASSDDIKTFTLSKIHPLELATELECRVIELLSSRVEQTFLWISIVLKKLKAATTLLSQADIEQIINESPSDLTDLYESIIGQIMQSNDIAAQKLLIWTVFGRRALTLNELEEALAIQENSKSKESIRKYRIPLTESAITSAAGVILDIIAGKVYLIHQSAKEFLLNSEYLATAEFCRGLRPSMYLAKTCMTYLCFTDFIETGPCRDPALLDERNRHHPFFRYAARNWHRHIGVEDDIKNFTGIICQLTKPGSSGLLAWGEAAGIANFDKAVDAWDIATKADIPWLAEFQSKDIVVTEEMIEKAAIKLAARNRESGRDVIELMLHNANTNISEGAVAEIALRFSVETMMLLLNSREDVKITEMVIDAAIRREHNREEMVSLLLEQRVQDIQITEKIAKTIAEEFDEKMMISLLENGGQDFQITEEVIKAAARNRKNCKQVMALLFNQRGDEIAITEEVVKAATRRSDAREMITFLLNRKDGIAITEVIKAAVRIYDAKEMMTLLLNHRKYEIAITEEIVKVAVGRHDAKDIITLLLNHRGGQIAITEEVVKAAAGGTYGKEVMILLLNHRGDKIAITEEVVKAAAGGYDSKEVMTLLLEKRGDEITITEEVVKAAAGGYDGKEVMTLLFDKRGDEIAVTEEVLKAAAGGPYGEEVMTLLFDKRGDEITITEEVVKAAAGGYDGKEVMALLFNQRGDEIAVTEEVFKAAAGGPCGKGVMALLLSRRGVEITVTEKVVKAAAGNGWNGKEVMALLLSRRGDEITITEEVIKVAAGNKLNGKEVMALLHNHRGKRS</sequence>
<comment type="caution">
    <text evidence="4">The sequence shown here is derived from an EMBL/GenBank/DDBJ whole genome shotgun (WGS) entry which is preliminary data.</text>
</comment>
<organism evidence="4 5">
    <name type="scientific">Hypocrea virens (strain Gv29-8 / FGSC 10586)</name>
    <name type="common">Gliocladium virens</name>
    <name type="synonym">Trichoderma virens</name>
    <dbReference type="NCBI Taxonomy" id="413071"/>
    <lineage>
        <taxon>Eukaryota</taxon>
        <taxon>Fungi</taxon>
        <taxon>Dikarya</taxon>
        <taxon>Ascomycota</taxon>
        <taxon>Pezizomycotina</taxon>
        <taxon>Sordariomycetes</taxon>
        <taxon>Hypocreomycetidae</taxon>
        <taxon>Hypocreales</taxon>
        <taxon>Hypocreaceae</taxon>
        <taxon>Trichoderma</taxon>
    </lineage>
</organism>
<keyword evidence="2" id="KW-0732">Signal</keyword>
<dbReference type="Pfam" id="PF22939">
    <property type="entry name" value="WHD_GPIID"/>
    <property type="match status" value="1"/>
</dbReference>
<dbReference type="InterPro" id="IPR054471">
    <property type="entry name" value="GPIID_WHD"/>
</dbReference>
<dbReference type="SUPFAM" id="SSF52540">
    <property type="entry name" value="P-loop containing nucleoside triphosphate hydrolases"/>
    <property type="match status" value="1"/>
</dbReference>
<dbReference type="Pfam" id="PF23397">
    <property type="entry name" value="DUF7104"/>
    <property type="match status" value="13"/>
</dbReference>
<dbReference type="VEuPathDB" id="FungiDB:TRIVIDRAFT_122435"/>
<keyword evidence="1" id="KW-0677">Repeat</keyword>